<keyword evidence="1" id="KW-0413">Isomerase</keyword>
<dbReference type="AlphaFoldDB" id="A0A1W1BKX3"/>
<dbReference type="InterPro" id="IPR051331">
    <property type="entry name" value="Chorismate_mutase-related"/>
</dbReference>
<dbReference type="Pfam" id="PF01817">
    <property type="entry name" value="CM_2"/>
    <property type="match status" value="1"/>
</dbReference>
<gene>
    <name evidence="3" type="ORF">MNB_SM-5-992</name>
</gene>
<accession>A0A1W1BKX3</accession>
<proteinExistence type="predicted"/>
<dbReference type="InterPro" id="IPR002701">
    <property type="entry name" value="CM_II_prokaryot"/>
</dbReference>
<name>A0A1W1BKX3_9ZZZZ</name>
<dbReference type="PANTHER" id="PTHR38041:SF1">
    <property type="entry name" value="CHORISMATE MUTASE"/>
    <property type="match status" value="1"/>
</dbReference>
<organism evidence="3">
    <name type="scientific">hydrothermal vent metagenome</name>
    <dbReference type="NCBI Taxonomy" id="652676"/>
    <lineage>
        <taxon>unclassified sequences</taxon>
        <taxon>metagenomes</taxon>
        <taxon>ecological metagenomes</taxon>
    </lineage>
</organism>
<protein>
    <submittedName>
        <fullName evidence="3">Isochorismate pyruvate-lyase</fullName>
        <ecNumber evidence="3">4.-.-.-</ecNumber>
    </submittedName>
</protein>
<dbReference type="PROSITE" id="PS51168">
    <property type="entry name" value="CHORISMATE_MUT_2"/>
    <property type="match status" value="1"/>
</dbReference>
<evidence type="ECO:0000259" key="2">
    <source>
        <dbReference type="PROSITE" id="PS51168"/>
    </source>
</evidence>
<dbReference type="EMBL" id="FPHH01000025">
    <property type="protein sequence ID" value="SFV54158.1"/>
    <property type="molecule type" value="Genomic_DNA"/>
</dbReference>
<keyword evidence="3" id="KW-0670">Pyruvate</keyword>
<feature type="domain" description="Chorismate mutase" evidence="2">
    <location>
        <begin position="4"/>
        <end position="94"/>
    </location>
</feature>
<dbReference type="GO" id="GO:0009697">
    <property type="term" value="P:salicylic acid biosynthetic process"/>
    <property type="evidence" value="ECO:0007669"/>
    <property type="project" value="TreeGrafter"/>
</dbReference>
<dbReference type="SUPFAM" id="SSF48600">
    <property type="entry name" value="Chorismate mutase II"/>
    <property type="match status" value="1"/>
</dbReference>
<keyword evidence="3" id="KW-0456">Lyase</keyword>
<reference evidence="3" key="1">
    <citation type="submission" date="2016-10" db="EMBL/GenBank/DDBJ databases">
        <authorList>
            <person name="de Groot N.N."/>
        </authorList>
    </citation>
    <scope>NUCLEOTIDE SEQUENCE</scope>
</reference>
<evidence type="ECO:0000313" key="3">
    <source>
        <dbReference type="EMBL" id="SFV54158.1"/>
    </source>
</evidence>
<dbReference type="InterPro" id="IPR036979">
    <property type="entry name" value="CM_dom_sf"/>
</dbReference>
<dbReference type="GO" id="GO:0004106">
    <property type="term" value="F:chorismate mutase activity"/>
    <property type="evidence" value="ECO:0007669"/>
    <property type="project" value="InterPro"/>
</dbReference>
<evidence type="ECO:0000256" key="1">
    <source>
        <dbReference type="ARBA" id="ARBA00023235"/>
    </source>
</evidence>
<dbReference type="Gene3D" id="1.20.59.10">
    <property type="entry name" value="Chorismate mutase"/>
    <property type="match status" value="1"/>
</dbReference>
<dbReference type="InterPro" id="IPR036263">
    <property type="entry name" value="Chorismate_II_sf"/>
</dbReference>
<sequence length="100" mass="11664">MQDNKKCNSLQEVRDEIDILDRQLVELISKRSHLIRQAATFKESIADVKAQERIDDIMQKVRTKAIELNINPNMISQLFQIMIDEMVETEIAEFRNGGNF</sequence>
<dbReference type="GO" id="GO:0016829">
    <property type="term" value="F:lyase activity"/>
    <property type="evidence" value="ECO:0007669"/>
    <property type="project" value="UniProtKB-KW"/>
</dbReference>
<dbReference type="EC" id="4.-.-.-" evidence="3"/>
<dbReference type="SMART" id="SM00830">
    <property type="entry name" value="CM_2"/>
    <property type="match status" value="1"/>
</dbReference>
<dbReference type="PANTHER" id="PTHR38041">
    <property type="entry name" value="CHORISMATE MUTASE"/>
    <property type="match status" value="1"/>
</dbReference>
<dbReference type="GO" id="GO:0046417">
    <property type="term" value="P:chorismate metabolic process"/>
    <property type="evidence" value="ECO:0007669"/>
    <property type="project" value="InterPro"/>
</dbReference>